<keyword evidence="5" id="KW-1185">Reference proteome</keyword>
<dbReference type="PANTHER" id="PTHR31571:SF1">
    <property type="entry name" value="ALTERED INHERITANCE OF MITOCHONDRIA PROTEIN 6"/>
    <property type="match status" value="1"/>
</dbReference>
<dbReference type="Gene3D" id="3.20.20.190">
    <property type="entry name" value="Phosphatidylinositol (PI) phosphodiesterase"/>
    <property type="match status" value="1"/>
</dbReference>
<organism evidence="4 5">
    <name type="scientific">Ramalina farinacea</name>
    <dbReference type="NCBI Taxonomy" id="258253"/>
    <lineage>
        <taxon>Eukaryota</taxon>
        <taxon>Fungi</taxon>
        <taxon>Dikarya</taxon>
        <taxon>Ascomycota</taxon>
        <taxon>Pezizomycotina</taxon>
        <taxon>Lecanoromycetes</taxon>
        <taxon>OSLEUM clade</taxon>
        <taxon>Lecanoromycetidae</taxon>
        <taxon>Lecanorales</taxon>
        <taxon>Lecanorineae</taxon>
        <taxon>Ramalinaceae</taxon>
        <taxon>Ramalina</taxon>
    </lineage>
</organism>
<dbReference type="AlphaFoldDB" id="A0AA43TTT0"/>
<keyword evidence="3" id="KW-0812">Transmembrane</keyword>
<protein>
    <recommendedName>
        <fullName evidence="2">Altered inheritance of mitochondria protein 6</fullName>
    </recommendedName>
</protein>
<dbReference type="SUPFAM" id="SSF51695">
    <property type="entry name" value="PLC-like phosphodiesterases"/>
    <property type="match status" value="1"/>
</dbReference>
<reference evidence="4" key="1">
    <citation type="journal article" date="2023" name="Genome Biol. Evol.">
        <title>First Whole Genome Sequence and Flow Cytometry Genome Size Data for the Lichen-Forming Fungus Ramalina farinacea (Ascomycota).</title>
        <authorList>
            <person name="Llewellyn T."/>
            <person name="Mian S."/>
            <person name="Hill R."/>
            <person name="Leitch I.J."/>
            <person name="Gaya E."/>
        </authorList>
    </citation>
    <scope>NUCLEOTIDE SEQUENCE</scope>
    <source>
        <strain evidence="4">LIQ254RAFAR</strain>
    </source>
</reference>
<evidence type="ECO:0000313" key="5">
    <source>
        <dbReference type="Proteomes" id="UP001161017"/>
    </source>
</evidence>
<comment type="caution">
    <text evidence="4">The sequence shown here is derived from an EMBL/GenBank/DDBJ whole genome shotgun (WGS) entry which is preliminary data.</text>
</comment>
<keyword evidence="3" id="KW-0472">Membrane</keyword>
<gene>
    <name evidence="4" type="primary">AIM6_1</name>
    <name evidence="4" type="ORF">OHK93_006739</name>
</gene>
<feature type="transmembrane region" description="Helical" evidence="3">
    <location>
        <begin position="12"/>
        <end position="29"/>
    </location>
</feature>
<dbReference type="PANTHER" id="PTHR31571">
    <property type="entry name" value="ALTERED INHERITANCE OF MITOCHONDRIA PROTEIN 6"/>
    <property type="match status" value="1"/>
</dbReference>
<evidence type="ECO:0000313" key="4">
    <source>
        <dbReference type="EMBL" id="MDI1487469.1"/>
    </source>
</evidence>
<keyword evidence="3" id="KW-1133">Transmembrane helix</keyword>
<proteinExistence type="inferred from homology"/>
<evidence type="ECO:0000256" key="1">
    <source>
        <dbReference type="ARBA" id="ARBA00008858"/>
    </source>
</evidence>
<sequence length="345" mass="37451">MLPSPTSLSARDAYIAHSLLISLLIYYTIHLRSLIPRNDIERIIASWGQPGSASQNAKPPYPSNLTLGIEPIPCHSHNDYTRHVPLYDALAAGCTGVEADVWLQPNGDLFVGHTKNSLSQTRTLQSLYVDPLVAILSLENAFKNTTTPATSNTTSHLQGIFDAAPQTSLTLLIDVKTSGASTFPVVHSALETLRSKDFLTYYNGSHLVPGPITVVATGNTPFSSIFALPDDHRDVFFDAPLDQLSGEEASANGTLYNSTNSYYASVSFPKAIGKPNGGMFSPAQVDLMRRQIKGAQDRGLKARYWDTPAWPVGLRDHVWNVLVSEGVGMLNVDDLKAASQQNWGS</sequence>
<comment type="similarity">
    <text evidence="1">Belongs to the AIM6 family.</text>
</comment>
<accession>A0AA43TTT0</accession>
<dbReference type="GO" id="GO:0006629">
    <property type="term" value="P:lipid metabolic process"/>
    <property type="evidence" value="ECO:0007669"/>
    <property type="project" value="InterPro"/>
</dbReference>
<evidence type="ECO:0000256" key="2">
    <source>
        <dbReference type="ARBA" id="ARBA00014286"/>
    </source>
</evidence>
<dbReference type="Proteomes" id="UP001161017">
    <property type="component" value="Unassembled WGS sequence"/>
</dbReference>
<dbReference type="InterPro" id="IPR051236">
    <property type="entry name" value="HAT_RTT109-like"/>
</dbReference>
<name>A0AA43TTT0_9LECA</name>
<dbReference type="EMBL" id="JAPUFD010000005">
    <property type="protein sequence ID" value="MDI1487469.1"/>
    <property type="molecule type" value="Genomic_DNA"/>
</dbReference>
<dbReference type="InterPro" id="IPR017946">
    <property type="entry name" value="PLC-like_Pdiesterase_TIM-brl"/>
</dbReference>
<dbReference type="GO" id="GO:0008081">
    <property type="term" value="F:phosphoric diester hydrolase activity"/>
    <property type="evidence" value="ECO:0007669"/>
    <property type="project" value="InterPro"/>
</dbReference>
<evidence type="ECO:0000256" key="3">
    <source>
        <dbReference type="SAM" id="Phobius"/>
    </source>
</evidence>